<evidence type="ECO:0000313" key="1">
    <source>
        <dbReference type="EnsemblMetazoa" id="MESCA002394-PA"/>
    </source>
</evidence>
<name>T1GG83_MEGSC</name>
<dbReference type="EMBL" id="CAQQ02190118">
    <property type="status" value="NOT_ANNOTATED_CDS"/>
    <property type="molecule type" value="Genomic_DNA"/>
</dbReference>
<dbReference type="Proteomes" id="UP000015102">
    <property type="component" value="Unassembled WGS sequence"/>
</dbReference>
<sequence length="123" mass="14100">MGIILVKTTATGILGMQKLQRLSGWRDEEYDKTVAEKDLLYLKKCPKKHESISKQKEDFFKELLSNEDIPRLTRVEVDKAIQRLKNNKSAVIFEVRAASKSLEGGESGFHDMSMRLLISESWV</sequence>
<proteinExistence type="predicted"/>
<dbReference type="EMBL" id="CAQQ02190117">
    <property type="status" value="NOT_ANNOTATED_CDS"/>
    <property type="molecule type" value="Genomic_DNA"/>
</dbReference>
<reference evidence="1" key="2">
    <citation type="submission" date="2015-06" db="UniProtKB">
        <authorList>
            <consortium name="EnsemblMetazoa"/>
        </authorList>
    </citation>
    <scope>IDENTIFICATION</scope>
</reference>
<dbReference type="AlphaFoldDB" id="T1GG83"/>
<dbReference type="HOGENOM" id="CLU_2017860_0_0_1"/>
<protein>
    <submittedName>
        <fullName evidence="1">Uncharacterized protein</fullName>
    </submittedName>
</protein>
<reference evidence="2" key="1">
    <citation type="submission" date="2013-02" db="EMBL/GenBank/DDBJ databases">
        <authorList>
            <person name="Hughes D."/>
        </authorList>
    </citation>
    <scope>NUCLEOTIDE SEQUENCE</scope>
    <source>
        <strain>Durham</strain>
        <strain evidence="2">NC isolate 2 -- Noor lab</strain>
    </source>
</reference>
<evidence type="ECO:0000313" key="2">
    <source>
        <dbReference type="Proteomes" id="UP000015102"/>
    </source>
</evidence>
<organism evidence="1 2">
    <name type="scientific">Megaselia scalaris</name>
    <name type="common">Humpbacked fly</name>
    <name type="synonym">Phora scalaris</name>
    <dbReference type="NCBI Taxonomy" id="36166"/>
    <lineage>
        <taxon>Eukaryota</taxon>
        <taxon>Metazoa</taxon>
        <taxon>Ecdysozoa</taxon>
        <taxon>Arthropoda</taxon>
        <taxon>Hexapoda</taxon>
        <taxon>Insecta</taxon>
        <taxon>Pterygota</taxon>
        <taxon>Neoptera</taxon>
        <taxon>Endopterygota</taxon>
        <taxon>Diptera</taxon>
        <taxon>Brachycera</taxon>
        <taxon>Muscomorpha</taxon>
        <taxon>Platypezoidea</taxon>
        <taxon>Phoridae</taxon>
        <taxon>Megaseliini</taxon>
        <taxon>Megaselia</taxon>
    </lineage>
</organism>
<keyword evidence="2" id="KW-1185">Reference proteome</keyword>
<dbReference type="EnsemblMetazoa" id="MESCA002394-RA">
    <property type="protein sequence ID" value="MESCA002394-PA"/>
    <property type="gene ID" value="MESCA002394"/>
</dbReference>
<accession>T1GG83</accession>